<gene>
    <name evidence="7" type="ORF">A2264_05365</name>
</gene>
<dbReference type="FunFam" id="2.40.50.140:FF:000103">
    <property type="entry name" value="protein RRP5 homolog"/>
    <property type="match status" value="1"/>
</dbReference>
<feature type="domain" description="S1 motif" evidence="6">
    <location>
        <begin position="31"/>
        <end position="98"/>
    </location>
</feature>
<dbReference type="InterPro" id="IPR003029">
    <property type="entry name" value="S1_domain"/>
</dbReference>
<dbReference type="CDD" id="cd04465">
    <property type="entry name" value="S1_RPS1_repeat_ec2_hs2"/>
    <property type="match status" value="1"/>
</dbReference>
<feature type="domain" description="S1 motif" evidence="6">
    <location>
        <begin position="116"/>
        <end position="198"/>
    </location>
</feature>
<keyword evidence="2" id="KW-0689">Ribosomal protein</keyword>
<dbReference type="GO" id="GO:0006412">
    <property type="term" value="P:translation"/>
    <property type="evidence" value="ECO:0007669"/>
    <property type="project" value="TreeGrafter"/>
</dbReference>
<dbReference type="GO" id="GO:0003729">
    <property type="term" value="F:mRNA binding"/>
    <property type="evidence" value="ECO:0007669"/>
    <property type="project" value="TreeGrafter"/>
</dbReference>
<dbReference type="PANTHER" id="PTHR10724">
    <property type="entry name" value="30S RIBOSOMAL PROTEIN S1"/>
    <property type="match status" value="1"/>
</dbReference>
<evidence type="ECO:0000256" key="5">
    <source>
        <dbReference type="SAM" id="MobiDB-lite"/>
    </source>
</evidence>
<evidence type="ECO:0000256" key="1">
    <source>
        <dbReference type="ARBA" id="ARBA00006767"/>
    </source>
</evidence>
<evidence type="ECO:0000313" key="7">
    <source>
        <dbReference type="EMBL" id="OGC62367.1"/>
    </source>
</evidence>
<dbReference type="SMART" id="SM00316">
    <property type="entry name" value="S1"/>
    <property type="match status" value="4"/>
</dbReference>
<evidence type="ECO:0000259" key="6">
    <source>
        <dbReference type="PROSITE" id="PS50126"/>
    </source>
</evidence>
<accession>A0A1F4VYV1</accession>
<evidence type="ECO:0000256" key="4">
    <source>
        <dbReference type="ARBA" id="ARBA00025604"/>
    </source>
</evidence>
<keyword evidence="3" id="KW-0687">Ribonucleoprotein</keyword>
<evidence type="ECO:0000256" key="2">
    <source>
        <dbReference type="ARBA" id="ARBA00022980"/>
    </source>
</evidence>
<dbReference type="AlphaFoldDB" id="A0A1F4VYV1"/>
<proteinExistence type="inferred from homology"/>
<feature type="domain" description="S1 motif" evidence="6">
    <location>
        <begin position="219"/>
        <end position="287"/>
    </location>
</feature>
<dbReference type="Pfam" id="PF00575">
    <property type="entry name" value="S1"/>
    <property type="match status" value="4"/>
</dbReference>
<comment type="similarity">
    <text evidence="1">Belongs to the bacterial ribosomal protein bS1 family.</text>
</comment>
<dbReference type="PRINTS" id="PR00681">
    <property type="entry name" value="RIBOSOMALS1"/>
</dbReference>
<dbReference type="SUPFAM" id="SSF50249">
    <property type="entry name" value="Nucleic acid-binding proteins"/>
    <property type="match status" value="4"/>
</dbReference>
<name>A0A1F4VYV1_UNCKA</name>
<organism evidence="7 8">
    <name type="scientific">candidate division WWE3 bacterium RIFOXYA2_FULL_46_9</name>
    <dbReference type="NCBI Taxonomy" id="1802636"/>
    <lineage>
        <taxon>Bacteria</taxon>
        <taxon>Katanobacteria</taxon>
    </lineage>
</organism>
<evidence type="ECO:0000313" key="8">
    <source>
        <dbReference type="Proteomes" id="UP000176614"/>
    </source>
</evidence>
<comment type="caution">
    <text evidence="7">The sequence shown here is derived from an EMBL/GenBank/DDBJ whole genome shotgun (WGS) entry which is preliminary data.</text>
</comment>
<evidence type="ECO:0000256" key="3">
    <source>
        <dbReference type="ARBA" id="ARBA00023274"/>
    </source>
</evidence>
<dbReference type="GO" id="GO:0022627">
    <property type="term" value="C:cytosolic small ribosomal subunit"/>
    <property type="evidence" value="ECO:0007669"/>
    <property type="project" value="TreeGrafter"/>
</dbReference>
<dbReference type="InterPro" id="IPR050437">
    <property type="entry name" value="Ribos_protein_bS1-like"/>
</dbReference>
<protein>
    <recommendedName>
        <fullName evidence="6">S1 motif domain-containing protein</fullName>
    </recommendedName>
</protein>
<dbReference type="PROSITE" id="PS50126">
    <property type="entry name" value="S1"/>
    <property type="match status" value="4"/>
</dbReference>
<sequence length="368" mass="40085">MPKSRKVHKESSAMSQHYKDADMGLKDLHPGDLIEGVVVSVSHGEVLVDVGSKSEGIISGAELVDEDNTHKNLKPGDTLLAKVLQVENDQGYIVLSLKRAEKDRKWKDAQDALDSQASLEAIVIEYNKGGLLADCIGLRGFIPLSHLDRAHFANDIARFAAGSEAELKESLKVLSGKTLKVKVIELDKEKNRFVLSEKDALSTYSDEARELRLDKIKDGDILEGIVTGIMPFGVFIDLDGVEGLVHISEIAWEKVSHPSLYFKVGESVKVLVLGVDEQSKKLALSVKRLSDNPWETVETKYPVGSKVKGVVSKIVPFGAFVTLEKGLDGLVHVSEAAGPLKEGEEVEATVVQVDGSKQKLALSTRNEN</sequence>
<comment type="function">
    <text evidence="4">Binds mRNA; thus facilitating recognition of the initiation point. It is needed to translate mRNA with a short Shine-Dalgarno (SD) purine-rich sequence.</text>
</comment>
<dbReference type="InterPro" id="IPR012340">
    <property type="entry name" value="NA-bd_OB-fold"/>
</dbReference>
<dbReference type="CDD" id="cd05687">
    <property type="entry name" value="S1_RPS1_repeat_ec1_hs1"/>
    <property type="match status" value="1"/>
</dbReference>
<dbReference type="PANTHER" id="PTHR10724:SF7">
    <property type="entry name" value="SMALL RIBOSOMAL SUBUNIT PROTEIN BS1C"/>
    <property type="match status" value="1"/>
</dbReference>
<dbReference type="Proteomes" id="UP000176614">
    <property type="component" value="Unassembled WGS sequence"/>
</dbReference>
<dbReference type="GO" id="GO:0003735">
    <property type="term" value="F:structural constituent of ribosome"/>
    <property type="evidence" value="ECO:0007669"/>
    <property type="project" value="TreeGrafter"/>
</dbReference>
<dbReference type="Gene3D" id="2.40.50.140">
    <property type="entry name" value="Nucleic acid-binding proteins"/>
    <property type="match status" value="4"/>
</dbReference>
<reference evidence="7 8" key="1">
    <citation type="journal article" date="2016" name="Nat. Commun.">
        <title>Thousands of microbial genomes shed light on interconnected biogeochemical processes in an aquifer system.</title>
        <authorList>
            <person name="Anantharaman K."/>
            <person name="Brown C.T."/>
            <person name="Hug L.A."/>
            <person name="Sharon I."/>
            <person name="Castelle C.J."/>
            <person name="Probst A.J."/>
            <person name="Thomas B.C."/>
            <person name="Singh A."/>
            <person name="Wilkins M.J."/>
            <person name="Karaoz U."/>
            <person name="Brodie E.L."/>
            <person name="Williams K.H."/>
            <person name="Hubbard S.S."/>
            <person name="Banfield J.F."/>
        </authorList>
    </citation>
    <scope>NUCLEOTIDE SEQUENCE [LARGE SCALE GENOMIC DNA]</scope>
</reference>
<dbReference type="InterPro" id="IPR035104">
    <property type="entry name" value="Ribosomal_protein_S1-like"/>
</dbReference>
<feature type="region of interest" description="Disordered" evidence="5">
    <location>
        <begin position="1"/>
        <end position="23"/>
    </location>
</feature>
<feature type="domain" description="S1 motif" evidence="6">
    <location>
        <begin position="304"/>
        <end position="365"/>
    </location>
</feature>
<dbReference type="EMBL" id="MEVT01000020">
    <property type="protein sequence ID" value="OGC62367.1"/>
    <property type="molecule type" value="Genomic_DNA"/>
</dbReference>